<accession>A0ABP1DLN3</accession>
<reference evidence="4" key="1">
    <citation type="submission" date="2024-04" db="EMBL/GenBank/DDBJ databases">
        <authorList>
            <person name="Shaw F."/>
            <person name="Minotto A."/>
        </authorList>
    </citation>
    <scope>NUCLEOTIDE SEQUENCE [LARGE SCALE GENOMIC DNA]</scope>
</reference>
<dbReference type="InterPro" id="IPR024535">
    <property type="entry name" value="RHGA/B-epi-like_pectate_lyase"/>
</dbReference>
<evidence type="ECO:0000259" key="2">
    <source>
        <dbReference type="Pfam" id="PF12708"/>
    </source>
</evidence>
<organism evidence="3 4">
    <name type="scientific">Somion occarium</name>
    <dbReference type="NCBI Taxonomy" id="3059160"/>
    <lineage>
        <taxon>Eukaryota</taxon>
        <taxon>Fungi</taxon>
        <taxon>Dikarya</taxon>
        <taxon>Basidiomycota</taxon>
        <taxon>Agaricomycotina</taxon>
        <taxon>Agaricomycetes</taxon>
        <taxon>Polyporales</taxon>
        <taxon>Cerrenaceae</taxon>
        <taxon>Somion</taxon>
    </lineage>
</organism>
<dbReference type="Proteomes" id="UP001497453">
    <property type="component" value="Chromosome 4"/>
</dbReference>
<feature type="domain" description="Rhamnogalacturonase A/B/Epimerase-like pectate lyase" evidence="2">
    <location>
        <begin position="69"/>
        <end position="268"/>
    </location>
</feature>
<evidence type="ECO:0000313" key="3">
    <source>
        <dbReference type="EMBL" id="CAL1707953.1"/>
    </source>
</evidence>
<feature type="domain" description="Rhamnogalacturonase A/B/Epimerase-like pectate lyase" evidence="2">
    <location>
        <begin position="398"/>
        <end position="466"/>
    </location>
</feature>
<evidence type="ECO:0000256" key="1">
    <source>
        <dbReference type="SAM" id="SignalP"/>
    </source>
</evidence>
<gene>
    <name evidence="3" type="ORF">GFSPODELE1_LOCUS6613</name>
</gene>
<proteinExistence type="predicted"/>
<protein>
    <recommendedName>
        <fullName evidence="2">Rhamnogalacturonase A/B/Epimerase-like pectate lyase domain-containing protein</fullName>
    </recommendedName>
</protein>
<dbReference type="CDD" id="cd23668">
    <property type="entry name" value="GH55_beta13glucanase-like"/>
    <property type="match status" value="1"/>
</dbReference>
<dbReference type="Pfam" id="PF12708">
    <property type="entry name" value="Pect-lyase_RHGA_epim"/>
    <property type="match status" value="2"/>
</dbReference>
<feature type="chain" id="PRO_5045981086" description="Rhamnogalacturonase A/B/Epimerase-like pectate lyase domain-containing protein" evidence="1">
    <location>
        <begin position="27"/>
        <end position="756"/>
    </location>
</feature>
<keyword evidence="1" id="KW-0732">Signal</keyword>
<dbReference type="Gene3D" id="2.160.20.10">
    <property type="entry name" value="Single-stranded right-handed beta-helix, Pectin lyase-like"/>
    <property type="match status" value="2"/>
</dbReference>
<keyword evidence="4" id="KW-1185">Reference proteome</keyword>
<name>A0ABP1DLN3_9APHY</name>
<evidence type="ECO:0000313" key="4">
    <source>
        <dbReference type="Proteomes" id="UP001497453"/>
    </source>
</evidence>
<feature type="signal peptide" evidence="1">
    <location>
        <begin position="1"/>
        <end position="26"/>
    </location>
</feature>
<sequence length="756" mass="79942">MFSCTFHRALLAAGTLFGLLAASASGLGTSCSAPVTRGTAGPNDPFWMQSIQRQGTAAFNTNPGAYKVFRNVKDFGATGNGNTDDTAAINSAITSGGRCGSECDSTTTEPAIIYFPPGTYKVSSSILALYQTQLVGDARHPPTLLAAPNFAGIAVIDGNPFYVNQNNFFRSVRNFVIDIRQVNGGATGLHWQVSQATSLMNIVFQMSTAAGNQHQGIFMENGSGGFMGDLIFNGGKLGAWFGNQQFTVRNVTFNNPQTGITINNAQIGFDISVATNNVDQAVGSESIIDGVITNTPIFIRFSNPSNGNLPTSLVLNNIRLNNVQKAVAVNNGATLLNGGTLTIDSWAQGNAYSGTNSARRWTQGPIDSIQKASSLLDSAGRIFGKTHPQYADYAVDQFISVKSQGAKGDGHNDDTQAIKNVFAKFAGCKIIYFDAGTYVVTSTITIPAGTQVVGEAWSVIQGTGNTFTDYNNPQVVVRVGDPGSQGVAEITDIIFSTKGPAAGAIVVEWNVHDPAGQQGAAGTWDTHIILGGYAGSNLLGAQCSKAGNPGNNCFSAFMALHLTAQSSAYLEGLWAWNADHDLDSGGSGQISLFSGRGIYSESQGPVWLIGTGSEHHIQYQYFLNGAKNHYIGFAQTESPYFQPNPVPPAPFITNTQFKDPSPAPGSAWALTVVNSQNILLFGAGFYNFFQNYATDACIAGHNCGQAVVNIDSSSTIGIYSLSTVSTTWQLNVNSQGVIDRSNNANGFADTVTVWTR</sequence>
<dbReference type="PANTHER" id="PTHR33928">
    <property type="entry name" value="POLYGALACTURONASE QRT3"/>
    <property type="match status" value="1"/>
</dbReference>
<dbReference type="EMBL" id="OZ037947">
    <property type="protein sequence ID" value="CAL1707953.1"/>
    <property type="molecule type" value="Genomic_DNA"/>
</dbReference>
<dbReference type="InterPro" id="IPR011050">
    <property type="entry name" value="Pectin_lyase_fold/virulence"/>
</dbReference>
<dbReference type="PANTHER" id="PTHR33928:SF2">
    <property type="entry name" value="PECTATE LYASE SUPERFAMILY PROTEIN DOMAIN-CONTAINING PROTEIN-RELATED"/>
    <property type="match status" value="1"/>
</dbReference>
<dbReference type="InterPro" id="IPR012334">
    <property type="entry name" value="Pectin_lyas_fold"/>
</dbReference>
<dbReference type="SUPFAM" id="SSF51126">
    <property type="entry name" value="Pectin lyase-like"/>
    <property type="match status" value="2"/>
</dbReference>
<dbReference type="InterPro" id="IPR039279">
    <property type="entry name" value="QRT3-like"/>
</dbReference>